<dbReference type="OrthoDB" id="3536396at2"/>
<comment type="subcellular location">
    <subcellularLocation>
        <location evidence="1">Membrane</location>
    </subcellularLocation>
</comment>
<evidence type="ECO:0008006" key="5">
    <source>
        <dbReference type="Google" id="ProtNLM"/>
    </source>
</evidence>
<evidence type="ECO:0000256" key="2">
    <source>
        <dbReference type="ARBA" id="ARBA00023136"/>
    </source>
</evidence>
<keyword evidence="4" id="KW-1185">Reference proteome</keyword>
<proteinExistence type="predicted"/>
<dbReference type="PANTHER" id="PTHR37042">
    <property type="entry name" value="OUTER MEMBRANE PROTEIN RV1973"/>
    <property type="match status" value="1"/>
</dbReference>
<accession>A0A3A4B9Y3</accession>
<organism evidence="3 4">
    <name type="scientific">Bailinhaonella thermotolerans</name>
    <dbReference type="NCBI Taxonomy" id="1070861"/>
    <lineage>
        <taxon>Bacteria</taxon>
        <taxon>Bacillati</taxon>
        <taxon>Actinomycetota</taxon>
        <taxon>Actinomycetes</taxon>
        <taxon>Streptosporangiales</taxon>
        <taxon>Streptosporangiaceae</taxon>
        <taxon>Bailinhaonella</taxon>
    </lineage>
</organism>
<name>A0A3A4B9Y3_9ACTN</name>
<gene>
    <name evidence="3" type="ORF">D5H75_20735</name>
</gene>
<dbReference type="AlphaFoldDB" id="A0A3A4B9Y3"/>
<evidence type="ECO:0000313" key="4">
    <source>
        <dbReference type="Proteomes" id="UP000265768"/>
    </source>
</evidence>
<evidence type="ECO:0000313" key="3">
    <source>
        <dbReference type="EMBL" id="RJL31008.1"/>
    </source>
</evidence>
<dbReference type="PANTHER" id="PTHR37042:SF4">
    <property type="entry name" value="OUTER MEMBRANE PROTEIN RV1973"/>
    <property type="match status" value="1"/>
</dbReference>
<dbReference type="Proteomes" id="UP000265768">
    <property type="component" value="Unassembled WGS sequence"/>
</dbReference>
<comment type="caution">
    <text evidence="3">The sequence shown here is derived from an EMBL/GenBank/DDBJ whole genome shotgun (WGS) entry which is preliminary data.</text>
</comment>
<reference evidence="3 4" key="1">
    <citation type="submission" date="2018-09" db="EMBL/GenBank/DDBJ databases">
        <title>YIM 75507 draft genome.</title>
        <authorList>
            <person name="Tang S."/>
            <person name="Feng Y."/>
        </authorList>
    </citation>
    <scope>NUCLEOTIDE SEQUENCE [LARGE SCALE GENOMIC DNA]</scope>
    <source>
        <strain evidence="3 4">YIM 75507</strain>
    </source>
</reference>
<evidence type="ECO:0000256" key="1">
    <source>
        <dbReference type="ARBA" id="ARBA00004370"/>
    </source>
</evidence>
<sequence length="158" mass="16925">MVALPAVAAAALAVVAAVLWGSLRDLEAGRRSADEALAAARAVAPDLLSFDHRTVEQDFARAQSHTTGPLTGHYRKLAAATVPEARRERVSVQTVVAGGAVSRAEPGRVEILLFVNQMTLTGDDGRRLVQARARLVMVERDGRWRVADMNPLLGSPPR</sequence>
<keyword evidence="2" id="KW-0472">Membrane</keyword>
<dbReference type="EMBL" id="QZEY01000008">
    <property type="protein sequence ID" value="RJL31008.1"/>
    <property type="molecule type" value="Genomic_DNA"/>
</dbReference>
<dbReference type="GO" id="GO:0016020">
    <property type="term" value="C:membrane"/>
    <property type="evidence" value="ECO:0007669"/>
    <property type="project" value="UniProtKB-SubCell"/>
</dbReference>
<protein>
    <recommendedName>
        <fullName evidence="5">Mce-associated membrane protein</fullName>
    </recommendedName>
</protein>